<dbReference type="GO" id="GO:0016757">
    <property type="term" value="F:glycosyltransferase activity"/>
    <property type="evidence" value="ECO:0007669"/>
    <property type="project" value="UniProtKB-ARBA"/>
</dbReference>
<keyword evidence="3" id="KW-0808">Transferase</keyword>
<dbReference type="Pfam" id="PF13692">
    <property type="entry name" value="Glyco_trans_1_4"/>
    <property type="match status" value="1"/>
</dbReference>
<dbReference type="RefSeq" id="WP_171835437.1">
    <property type="nucleotide sequence ID" value="NZ_CP053708.1"/>
</dbReference>
<feature type="domain" description="Glycosyltransferase subfamily 4-like N-terminal" evidence="2">
    <location>
        <begin position="72"/>
        <end position="171"/>
    </location>
</feature>
<dbReference type="InterPro" id="IPR028098">
    <property type="entry name" value="Glyco_trans_4-like_N"/>
</dbReference>
<dbReference type="Proteomes" id="UP000500767">
    <property type="component" value="Chromosome"/>
</dbReference>
<reference evidence="3 4" key="1">
    <citation type="journal article" date="2014" name="World J. Microbiol. Biotechnol.">
        <title>Biodiversity and physiological characteristics of Antarctic and Arctic lichens-associated bacteria.</title>
        <authorList>
            <person name="Lee Y.M."/>
            <person name="Kim E.H."/>
            <person name="Lee H.K."/>
            <person name="Hong S.G."/>
        </authorList>
    </citation>
    <scope>NUCLEOTIDE SEQUENCE [LARGE SCALE GENOMIC DNA]</scope>
    <source>
        <strain evidence="3 4">PAMC 26569</strain>
    </source>
</reference>
<name>A0A6M8HPT6_9PROT</name>
<dbReference type="Pfam" id="PF13439">
    <property type="entry name" value="Glyco_transf_4"/>
    <property type="match status" value="1"/>
</dbReference>
<evidence type="ECO:0000256" key="1">
    <source>
        <dbReference type="SAM" id="MobiDB-lite"/>
    </source>
</evidence>
<protein>
    <submittedName>
        <fullName evidence="3">Glycosyltransferase</fullName>
    </submittedName>
</protein>
<dbReference type="PANTHER" id="PTHR45947">
    <property type="entry name" value="SULFOQUINOVOSYL TRANSFERASE SQD2"/>
    <property type="match status" value="1"/>
</dbReference>
<dbReference type="SUPFAM" id="SSF53756">
    <property type="entry name" value="UDP-Glycosyltransferase/glycogen phosphorylase"/>
    <property type="match status" value="1"/>
</dbReference>
<evidence type="ECO:0000313" key="3">
    <source>
        <dbReference type="EMBL" id="QKE90489.1"/>
    </source>
</evidence>
<dbReference type="EMBL" id="CP053708">
    <property type="protein sequence ID" value="QKE90489.1"/>
    <property type="molecule type" value="Genomic_DNA"/>
</dbReference>
<dbReference type="KEGG" id="lck:HN018_10985"/>
<proteinExistence type="predicted"/>
<organism evidence="3 4">
    <name type="scientific">Lichenicola cladoniae</name>
    <dbReference type="NCBI Taxonomy" id="1484109"/>
    <lineage>
        <taxon>Bacteria</taxon>
        <taxon>Pseudomonadati</taxon>
        <taxon>Pseudomonadota</taxon>
        <taxon>Alphaproteobacteria</taxon>
        <taxon>Acetobacterales</taxon>
        <taxon>Acetobacteraceae</taxon>
        <taxon>Lichenicola</taxon>
    </lineage>
</organism>
<gene>
    <name evidence="3" type="ORF">HN018_10985</name>
</gene>
<evidence type="ECO:0000313" key="4">
    <source>
        <dbReference type="Proteomes" id="UP000500767"/>
    </source>
</evidence>
<feature type="region of interest" description="Disordered" evidence="1">
    <location>
        <begin position="370"/>
        <end position="400"/>
    </location>
</feature>
<dbReference type="AlphaFoldDB" id="A0A6M8HPT6"/>
<sequence>MSDGPIRSGTRVLVWQWGRRGAGPRVAAEMVLGLARVPDCTAMLSLSTGAEMLNAHSPADVALPVSTYRNAPGFVARVLAAPFRRRSLLRRIAALAPDVAICAMPGPLDLEMASALKRLRVPFLVVVHDADRHPGDGSMMQMLLQRQLMARSNGLIALTRHVADRLAEQGVIGARTLLMASLPPFVFGPQPAAPLAHGGKVRLLCFGRLLSYKGLDLLAEALAPAGLVGRVEVRVVGQGPASAELSRLAGLPGVTVENRWVPETEIADLIAWSDAVILPYREASQSGVAAAAIAARRWVVATRVGGLVEQFRHEHLAIMCAPDASDLRRAIETLLTRPPALEAAPSDPRRGWLGVATELMNGIGSQVLGRGVGGNQDDRLGAEPLEARPGQALQAALRTS</sequence>
<keyword evidence="4" id="KW-1185">Reference proteome</keyword>
<dbReference type="InterPro" id="IPR050194">
    <property type="entry name" value="Glycosyltransferase_grp1"/>
</dbReference>
<dbReference type="Gene3D" id="3.40.50.2000">
    <property type="entry name" value="Glycogen Phosphorylase B"/>
    <property type="match status" value="2"/>
</dbReference>
<evidence type="ECO:0000259" key="2">
    <source>
        <dbReference type="Pfam" id="PF13439"/>
    </source>
</evidence>
<accession>A0A6M8HPT6</accession>
<dbReference type="PANTHER" id="PTHR45947:SF3">
    <property type="entry name" value="SULFOQUINOVOSYL TRANSFERASE SQD2"/>
    <property type="match status" value="1"/>
</dbReference>